<dbReference type="eggNOG" id="ENOG5033CWV">
    <property type="taxonomic scope" value="Bacteria"/>
</dbReference>
<dbReference type="EMBL" id="FOGJ01000016">
    <property type="protein sequence ID" value="SES02148.1"/>
    <property type="molecule type" value="Genomic_DNA"/>
</dbReference>
<proteinExistence type="predicted"/>
<protein>
    <submittedName>
        <fullName evidence="2">Uncharacterized protein</fullName>
    </submittedName>
</protein>
<keyword evidence="4" id="KW-1185">Reference proteome</keyword>
<dbReference type="OrthoDB" id="2086691at2"/>
<sequence>MSIHKLNDSKDKKGTFIVEIQHQEKGSWQGKVTWAEGGRKEVFRSTLELIKMMDSAVNEAEEADVASSVS</sequence>
<name>A0A1H9TYQ4_BUTFI</name>
<evidence type="ECO:0000313" key="1">
    <source>
        <dbReference type="EMBL" id="PWT29218.1"/>
    </source>
</evidence>
<evidence type="ECO:0000313" key="2">
    <source>
        <dbReference type="EMBL" id="SES02148.1"/>
    </source>
</evidence>
<dbReference type="Proteomes" id="UP000182584">
    <property type="component" value="Unassembled WGS sequence"/>
</dbReference>
<accession>A0A1H9TYQ4</accession>
<evidence type="ECO:0000313" key="3">
    <source>
        <dbReference type="Proteomes" id="UP000182584"/>
    </source>
</evidence>
<reference evidence="2 3" key="1">
    <citation type="submission" date="2016-10" db="EMBL/GenBank/DDBJ databases">
        <authorList>
            <person name="de Groot N.N."/>
        </authorList>
    </citation>
    <scope>NUCLEOTIDE SEQUENCE [LARGE SCALE GENOMIC DNA]</scope>
    <source>
        <strain evidence="2 3">AR40</strain>
    </source>
</reference>
<evidence type="ECO:0000313" key="4">
    <source>
        <dbReference type="Proteomes" id="UP000245488"/>
    </source>
</evidence>
<dbReference type="EMBL" id="NXNG01000001">
    <property type="protein sequence ID" value="PWT29218.1"/>
    <property type="molecule type" value="Genomic_DNA"/>
</dbReference>
<dbReference type="Proteomes" id="UP000245488">
    <property type="component" value="Chromosome"/>
</dbReference>
<reference evidence="1 4" key="2">
    <citation type="submission" date="2017-09" db="EMBL/GenBank/DDBJ databases">
        <title>High-quality draft genome sequence of Butyrivibrio fibrisolvens INBov1, isolated from cow rumen.</title>
        <authorList>
            <person name="Rodriguez Hernaez J."/>
            <person name="Rivarola M."/>
            <person name="Paniego N."/>
            <person name="Cravero S."/>
            <person name="Ceron Cucchi M."/>
            <person name="Martinez M.C."/>
        </authorList>
    </citation>
    <scope>NUCLEOTIDE SEQUENCE [LARGE SCALE GENOMIC DNA]</scope>
    <source>
        <strain evidence="1 4">INBov1</strain>
    </source>
</reference>
<dbReference type="RefSeq" id="WP_022754322.1">
    <property type="nucleotide sequence ID" value="NZ_CM009896.1"/>
</dbReference>
<dbReference type="AlphaFoldDB" id="A0A1H9TYQ4"/>
<gene>
    <name evidence="1" type="ORF">CPT75_20005</name>
    <name evidence="2" type="ORF">SAMN04487884_11678</name>
</gene>
<organism evidence="2 3">
    <name type="scientific">Butyrivibrio fibrisolvens</name>
    <dbReference type="NCBI Taxonomy" id="831"/>
    <lineage>
        <taxon>Bacteria</taxon>
        <taxon>Bacillati</taxon>
        <taxon>Bacillota</taxon>
        <taxon>Clostridia</taxon>
        <taxon>Lachnospirales</taxon>
        <taxon>Lachnospiraceae</taxon>
        <taxon>Butyrivibrio</taxon>
    </lineage>
</organism>